<dbReference type="PROSITE" id="PS51154">
    <property type="entry name" value="MACRO"/>
    <property type="match status" value="2"/>
</dbReference>
<dbReference type="PROSITE" id="PS51059">
    <property type="entry name" value="PARP_CATALYTIC"/>
    <property type="match status" value="1"/>
</dbReference>
<dbReference type="Gene3D" id="3.40.220.10">
    <property type="entry name" value="Leucine Aminopeptidase, subunit E, domain 1"/>
    <property type="match status" value="2"/>
</dbReference>
<keyword evidence="5" id="KW-0539">Nucleus</keyword>
<dbReference type="InterPro" id="IPR057049">
    <property type="entry name" value="PARP14_KH_8"/>
</dbReference>
<dbReference type="InterPro" id="IPR052056">
    <property type="entry name" value="Mono-ARTD/PARP"/>
</dbReference>
<dbReference type="PANTHER" id="PTHR14453:SF102">
    <property type="entry name" value="PROTEIN MONO-ADP-RIBOSYLTRANSFERASE PARP14-LIKE"/>
    <property type="match status" value="1"/>
</dbReference>
<evidence type="ECO:0000313" key="7">
    <source>
        <dbReference type="Proteomes" id="UP001152795"/>
    </source>
</evidence>
<gene>
    <name evidence="6" type="ORF">PACLA_8A050551</name>
</gene>
<protein>
    <submittedName>
        <fullName evidence="6">Poly [ADP-ribose] polymerase 14</fullName>
    </submittedName>
</protein>
<comment type="subcellular location">
    <subcellularLocation>
        <location evidence="1">Nucleus</location>
    </subcellularLocation>
</comment>
<dbReference type="GO" id="GO:0005737">
    <property type="term" value="C:cytoplasm"/>
    <property type="evidence" value="ECO:0007669"/>
    <property type="project" value="TreeGrafter"/>
</dbReference>
<dbReference type="GO" id="GO:0010629">
    <property type="term" value="P:negative regulation of gene expression"/>
    <property type="evidence" value="ECO:0007669"/>
    <property type="project" value="TreeGrafter"/>
</dbReference>
<dbReference type="InterPro" id="IPR002589">
    <property type="entry name" value="Macro_dom"/>
</dbReference>
<dbReference type="EMBL" id="CACRXK020002056">
    <property type="protein sequence ID" value="CAB3992456.1"/>
    <property type="molecule type" value="Genomic_DNA"/>
</dbReference>
<keyword evidence="2" id="KW-0328">Glycosyltransferase</keyword>
<dbReference type="Pfam" id="PF01661">
    <property type="entry name" value="Macro"/>
    <property type="match status" value="2"/>
</dbReference>
<dbReference type="PANTHER" id="PTHR14453">
    <property type="entry name" value="PARP/ZINC FINGER CCCH TYPE DOMAIN CONTAINING PROTEIN"/>
    <property type="match status" value="1"/>
</dbReference>
<feature type="non-terminal residue" evidence="6">
    <location>
        <position position="714"/>
    </location>
</feature>
<reference evidence="6" key="1">
    <citation type="submission" date="2020-04" db="EMBL/GenBank/DDBJ databases">
        <authorList>
            <person name="Alioto T."/>
            <person name="Alioto T."/>
            <person name="Gomez Garrido J."/>
        </authorList>
    </citation>
    <scope>NUCLEOTIDE SEQUENCE</scope>
    <source>
        <strain evidence="6">A484AB</strain>
    </source>
</reference>
<organism evidence="6 7">
    <name type="scientific">Paramuricea clavata</name>
    <name type="common">Red gorgonian</name>
    <name type="synonym">Violescent sea-whip</name>
    <dbReference type="NCBI Taxonomy" id="317549"/>
    <lineage>
        <taxon>Eukaryota</taxon>
        <taxon>Metazoa</taxon>
        <taxon>Cnidaria</taxon>
        <taxon>Anthozoa</taxon>
        <taxon>Octocorallia</taxon>
        <taxon>Malacalcyonacea</taxon>
        <taxon>Plexauridae</taxon>
        <taxon>Paramuricea</taxon>
    </lineage>
</organism>
<sequence length="714" mass="79354">MMIASYTFRPMDPMKVRFLKEHCWSKIKEKEKSCEAEGVAVLEIDSGSLEVKGTQAGRKDMITFLSDLAEQIDFKAYSLSEPGMKKQMGATKVIISEVERSHKCVIESNTQPEETNRKTKGSCGASSTMNLPYQSMSFVNDKEVKLGSRHTITIVVGDLAQQKVDVIVNTTNDKVDLNANSCGKALLKVAGKKLLRECKKIGSLKLGDMASTGPAKLKCKRVYHVRASSWDDGKGAQILGTLIKKCLDQMEKDKLRSIAIPAIGTGNLLCPRPEVTKILFDEVTGYLTAHPQSTIDEVHFVAFGGDQATIDAFLDALQEIKFVFLSRTLSNAIFIEKRHDGSLKLSLGSRNLTVQIVCDDISKETTELIMHVIGQDFAVKGGVAKALIKAGGDTIIQECKALGKPALYSTQYTKAGNLAVRQIAHVITPGLKKLCDLKRCLDTFLYDVSKRNIARISFSAVGAGAMGFSESQSAELIFDSLSRIAKSKNLALSLIRIVILEKAKFIKFKDATKAYFSSGGATSSDPQPVGACASHSIKPAKSVGRDESISIRIYSDDRGKIEKAWEELRRKIRENVHEKTIKNDVIKTFTDRDLQKLLVLERDDDIKINVDKSKGTVTIKGHIADVENVREKIIKILKEIKANKSKVPHYWDSSLTERKFNKINLSTSSKEYKDVETAFHRTALNHIVSIERIQNREIYQLYNVKLQAMMKKYD</sequence>
<evidence type="ECO:0000256" key="1">
    <source>
        <dbReference type="ARBA" id="ARBA00004123"/>
    </source>
</evidence>
<dbReference type="AlphaFoldDB" id="A0A6S7GRX5"/>
<keyword evidence="3" id="KW-0808">Transferase</keyword>
<keyword evidence="7" id="KW-1185">Reference proteome</keyword>
<dbReference type="Proteomes" id="UP001152795">
    <property type="component" value="Unassembled WGS sequence"/>
</dbReference>
<dbReference type="SUPFAM" id="SSF52949">
    <property type="entry name" value="Macro domain-like"/>
    <property type="match status" value="2"/>
</dbReference>
<evidence type="ECO:0000256" key="3">
    <source>
        <dbReference type="ARBA" id="ARBA00022679"/>
    </source>
</evidence>
<evidence type="ECO:0000313" key="6">
    <source>
        <dbReference type="EMBL" id="CAB3992456.1"/>
    </source>
</evidence>
<name>A0A6S7GRX5_PARCT</name>
<evidence type="ECO:0000256" key="4">
    <source>
        <dbReference type="ARBA" id="ARBA00023027"/>
    </source>
</evidence>
<dbReference type="InterPro" id="IPR012317">
    <property type="entry name" value="Poly(ADP-ribose)pol_cat_dom"/>
</dbReference>
<dbReference type="GO" id="GO:0005634">
    <property type="term" value="C:nucleus"/>
    <property type="evidence" value="ECO:0007669"/>
    <property type="project" value="UniProtKB-SubCell"/>
</dbReference>
<dbReference type="Gene3D" id="3.90.228.10">
    <property type="match status" value="1"/>
</dbReference>
<dbReference type="GO" id="GO:0003714">
    <property type="term" value="F:transcription corepressor activity"/>
    <property type="evidence" value="ECO:0007669"/>
    <property type="project" value="TreeGrafter"/>
</dbReference>
<dbReference type="Pfam" id="PF23254">
    <property type="entry name" value="KH_PARP14_8"/>
    <property type="match status" value="1"/>
</dbReference>
<dbReference type="GO" id="GO:0003950">
    <property type="term" value="F:NAD+ poly-ADP-ribosyltransferase activity"/>
    <property type="evidence" value="ECO:0007669"/>
    <property type="project" value="InterPro"/>
</dbReference>
<proteinExistence type="predicted"/>
<comment type="caution">
    <text evidence="6">The sequence shown here is derived from an EMBL/GenBank/DDBJ whole genome shotgun (WGS) entry which is preliminary data.</text>
</comment>
<accession>A0A6S7GRX5</accession>
<evidence type="ECO:0000256" key="5">
    <source>
        <dbReference type="ARBA" id="ARBA00023242"/>
    </source>
</evidence>
<dbReference type="SMART" id="SM00506">
    <property type="entry name" value="A1pp"/>
    <property type="match status" value="2"/>
</dbReference>
<keyword evidence="4" id="KW-0520">NAD</keyword>
<dbReference type="InterPro" id="IPR043472">
    <property type="entry name" value="Macro_dom-like"/>
</dbReference>
<dbReference type="OrthoDB" id="10052316at2759"/>
<evidence type="ECO:0000256" key="2">
    <source>
        <dbReference type="ARBA" id="ARBA00022676"/>
    </source>
</evidence>